<evidence type="ECO:0000256" key="7">
    <source>
        <dbReference type="HAMAP-Rule" id="MF_00972"/>
    </source>
</evidence>
<evidence type="ECO:0000256" key="6">
    <source>
        <dbReference type="ARBA" id="ARBA00048045"/>
    </source>
</evidence>
<keyword evidence="2 7" id="KW-0819">tRNA processing</keyword>
<dbReference type="RefSeq" id="WP_141444006.1">
    <property type="nucleotide sequence ID" value="NZ_CP038231.1"/>
</dbReference>
<reference evidence="9 10" key="1">
    <citation type="submission" date="2019-03" db="EMBL/GenBank/DDBJ databases">
        <title>The complete genome sequence of Swingsia_sp. F3b2 LMG30590(T).</title>
        <authorList>
            <person name="Chua K.-O."/>
            <person name="Chan K.-G."/>
            <person name="See-Too W.-S."/>
        </authorList>
    </citation>
    <scope>NUCLEOTIDE SEQUENCE [LARGE SCALE GENOMIC DNA]</scope>
    <source>
        <strain evidence="9 10">F3b2</strain>
    </source>
</reference>
<feature type="active site" description="Proton donor" evidence="7">
    <location>
        <position position="50"/>
    </location>
</feature>
<protein>
    <recommendedName>
        <fullName evidence="7">tRNA-specific adenosine deaminase</fullName>
        <ecNumber evidence="7">3.5.4.33</ecNumber>
    </recommendedName>
</protein>
<evidence type="ECO:0000256" key="1">
    <source>
        <dbReference type="ARBA" id="ARBA00010669"/>
    </source>
</evidence>
<dbReference type="KEGG" id="swf:E3E12_02235"/>
<feature type="binding site" evidence="7">
    <location>
        <position position="48"/>
    </location>
    <ligand>
        <name>Zn(2+)</name>
        <dbReference type="ChEBI" id="CHEBI:29105"/>
        <note>catalytic</note>
    </ligand>
</feature>
<dbReference type="PROSITE" id="PS51747">
    <property type="entry name" value="CYT_DCMP_DEAMINASES_2"/>
    <property type="match status" value="1"/>
</dbReference>
<proteinExistence type="inferred from homology"/>
<evidence type="ECO:0000256" key="5">
    <source>
        <dbReference type="ARBA" id="ARBA00022833"/>
    </source>
</evidence>
<evidence type="ECO:0000313" key="9">
    <source>
        <dbReference type="EMBL" id="QDH14304.1"/>
    </source>
</evidence>
<dbReference type="Pfam" id="PF00383">
    <property type="entry name" value="dCMP_cyt_deam_1"/>
    <property type="match status" value="1"/>
</dbReference>
<dbReference type="InterPro" id="IPR016193">
    <property type="entry name" value="Cytidine_deaminase-like"/>
</dbReference>
<organism evidence="9 10">
    <name type="scientific">Formicincola oecophyllae</name>
    <dbReference type="NCBI Taxonomy" id="2558361"/>
    <lineage>
        <taxon>Bacteria</taxon>
        <taxon>Pseudomonadati</taxon>
        <taxon>Pseudomonadota</taxon>
        <taxon>Alphaproteobacteria</taxon>
        <taxon>Acetobacterales</taxon>
        <taxon>Acetobacteraceae</taxon>
        <taxon>Formicincola</taxon>
    </lineage>
</organism>
<evidence type="ECO:0000256" key="2">
    <source>
        <dbReference type="ARBA" id="ARBA00022694"/>
    </source>
</evidence>
<keyword evidence="4 7" id="KW-0378">Hydrolase</keyword>
<keyword evidence="10" id="KW-1185">Reference proteome</keyword>
<dbReference type="InterPro" id="IPR016192">
    <property type="entry name" value="APOBEC/CMP_deaminase_Zn-bd"/>
</dbReference>
<dbReference type="PROSITE" id="PS00903">
    <property type="entry name" value="CYT_DCMP_DEAMINASES_1"/>
    <property type="match status" value="1"/>
</dbReference>
<accession>A0A4Y6UAZ1</accession>
<dbReference type="AlphaFoldDB" id="A0A4Y6UAZ1"/>
<dbReference type="Proteomes" id="UP000318709">
    <property type="component" value="Chromosome"/>
</dbReference>
<sequence length="151" mass="15883">MEEALRWAGKARAQGEVPVGAVLSDTRGRILAAAHNQVEGPGQCAAGHAEMLAMAEGARRLGQSRLVGCTLTVTLEPCAMCAAAIGHFRIQKLVFGAYDSKGGAVTHGPRLYARGGSLHRPGEIIGGVQERRCGALMRDFFQQVRSSPTSG</sequence>
<feature type="domain" description="CMP/dCMP-type deaminase" evidence="8">
    <location>
        <begin position="1"/>
        <end position="119"/>
    </location>
</feature>
<dbReference type="PANTHER" id="PTHR11079:SF179">
    <property type="entry name" value="TRNA(ADENINE(34)) DEAMINASE, CHLOROPLASTIC"/>
    <property type="match status" value="1"/>
</dbReference>
<dbReference type="GO" id="GO:0002100">
    <property type="term" value="P:tRNA wobble adenosine to inosine editing"/>
    <property type="evidence" value="ECO:0007669"/>
    <property type="project" value="UniProtKB-UniRule"/>
</dbReference>
<evidence type="ECO:0000256" key="3">
    <source>
        <dbReference type="ARBA" id="ARBA00022723"/>
    </source>
</evidence>
<feature type="binding site" evidence="7">
    <location>
        <position position="81"/>
    </location>
    <ligand>
        <name>Zn(2+)</name>
        <dbReference type="ChEBI" id="CHEBI:29105"/>
        <note>catalytic</note>
    </ligand>
</feature>
<dbReference type="EMBL" id="CP038231">
    <property type="protein sequence ID" value="QDH14304.1"/>
    <property type="molecule type" value="Genomic_DNA"/>
</dbReference>
<comment type="subunit">
    <text evidence="7">Homodimer.</text>
</comment>
<gene>
    <name evidence="7" type="primary">tadA</name>
    <name evidence="9" type="ORF">E3E12_02235</name>
</gene>
<evidence type="ECO:0000256" key="4">
    <source>
        <dbReference type="ARBA" id="ARBA00022801"/>
    </source>
</evidence>
<keyword evidence="5 7" id="KW-0862">Zinc</keyword>
<name>A0A4Y6UAZ1_9PROT</name>
<feature type="binding site" evidence="7">
    <location>
        <position position="78"/>
    </location>
    <ligand>
        <name>Zn(2+)</name>
        <dbReference type="ChEBI" id="CHEBI:29105"/>
        <note>catalytic</note>
    </ligand>
</feature>
<dbReference type="CDD" id="cd01285">
    <property type="entry name" value="nucleoside_deaminase"/>
    <property type="match status" value="1"/>
</dbReference>
<dbReference type="GO" id="GO:0052717">
    <property type="term" value="F:tRNA-specific adenosine-34 deaminase activity"/>
    <property type="evidence" value="ECO:0007669"/>
    <property type="project" value="UniProtKB-UniRule"/>
</dbReference>
<dbReference type="HAMAP" id="MF_00972">
    <property type="entry name" value="tRNA_aden_deaminase"/>
    <property type="match status" value="1"/>
</dbReference>
<dbReference type="InterPro" id="IPR028883">
    <property type="entry name" value="tRNA_aden_deaminase"/>
</dbReference>
<comment type="function">
    <text evidence="7">Catalyzes the deamination of adenosine to inosine at the wobble position 34 of tRNA(Arg2).</text>
</comment>
<comment type="cofactor">
    <cofactor evidence="7">
        <name>Zn(2+)</name>
        <dbReference type="ChEBI" id="CHEBI:29105"/>
    </cofactor>
    <text evidence="7">Binds 1 zinc ion per subunit.</text>
</comment>
<dbReference type="InterPro" id="IPR002125">
    <property type="entry name" value="CMP_dCMP_dom"/>
</dbReference>
<evidence type="ECO:0000259" key="8">
    <source>
        <dbReference type="PROSITE" id="PS51747"/>
    </source>
</evidence>
<dbReference type="SUPFAM" id="SSF53927">
    <property type="entry name" value="Cytidine deaminase-like"/>
    <property type="match status" value="1"/>
</dbReference>
<evidence type="ECO:0000313" key="10">
    <source>
        <dbReference type="Proteomes" id="UP000318709"/>
    </source>
</evidence>
<dbReference type="OrthoDB" id="9802676at2"/>
<dbReference type="PANTHER" id="PTHR11079">
    <property type="entry name" value="CYTOSINE DEAMINASE FAMILY MEMBER"/>
    <property type="match status" value="1"/>
</dbReference>
<dbReference type="EC" id="3.5.4.33" evidence="7"/>
<comment type="similarity">
    <text evidence="1">Belongs to the cytidine and deoxycytidylate deaminase family. ADAT2 subfamily.</text>
</comment>
<comment type="catalytic activity">
    <reaction evidence="6 7">
        <text>adenosine(34) in tRNA + H2O + H(+) = inosine(34) in tRNA + NH4(+)</text>
        <dbReference type="Rhea" id="RHEA:43168"/>
        <dbReference type="Rhea" id="RHEA-COMP:10373"/>
        <dbReference type="Rhea" id="RHEA-COMP:10374"/>
        <dbReference type="ChEBI" id="CHEBI:15377"/>
        <dbReference type="ChEBI" id="CHEBI:15378"/>
        <dbReference type="ChEBI" id="CHEBI:28938"/>
        <dbReference type="ChEBI" id="CHEBI:74411"/>
        <dbReference type="ChEBI" id="CHEBI:82852"/>
        <dbReference type="EC" id="3.5.4.33"/>
    </reaction>
</comment>
<dbReference type="GO" id="GO:0008270">
    <property type="term" value="F:zinc ion binding"/>
    <property type="evidence" value="ECO:0007669"/>
    <property type="project" value="UniProtKB-UniRule"/>
</dbReference>
<keyword evidence="3 7" id="KW-0479">Metal-binding</keyword>
<dbReference type="Gene3D" id="3.40.140.10">
    <property type="entry name" value="Cytidine Deaminase, domain 2"/>
    <property type="match status" value="1"/>
</dbReference>